<dbReference type="InterPro" id="IPR051495">
    <property type="entry name" value="Epithelial_Barrier/Signaling"/>
</dbReference>
<dbReference type="SMART" id="SM00539">
    <property type="entry name" value="NIDO"/>
    <property type="match status" value="3"/>
</dbReference>
<feature type="domain" description="C-type lectin" evidence="6">
    <location>
        <begin position="1799"/>
        <end position="1913"/>
    </location>
</feature>
<dbReference type="Gene3D" id="3.30.60.30">
    <property type="match status" value="2"/>
</dbReference>
<feature type="domain" description="NIDO" evidence="7">
    <location>
        <begin position="768"/>
        <end position="898"/>
    </location>
</feature>
<dbReference type="SMART" id="SM00280">
    <property type="entry name" value="KAZAL"/>
    <property type="match status" value="2"/>
</dbReference>
<dbReference type="InterPro" id="IPR000033">
    <property type="entry name" value="LDLR_classB_rpt"/>
</dbReference>
<dbReference type="Pfam" id="PF23283">
    <property type="entry name" value="D8C_UMOD"/>
    <property type="match status" value="1"/>
</dbReference>
<feature type="disulfide bond" evidence="3">
    <location>
        <begin position="1950"/>
        <end position="1959"/>
    </location>
</feature>
<dbReference type="PROSITE" id="PS51465">
    <property type="entry name" value="KAZAL_2"/>
    <property type="match status" value="1"/>
</dbReference>
<dbReference type="PROSITE" id="PS00615">
    <property type="entry name" value="C_TYPE_LECTIN_1"/>
    <property type="match status" value="1"/>
</dbReference>
<comment type="caution">
    <text evidence="3">Lacks conserved residue(s) required for the propagation of feature annotation.</text>
</comment>
<dbReference type="InterPro" id="IPR003886">
    <property type="entry name" value="NIDO_dom"/>
</dbReference>
<dbReference type="SUPFAM" id="SSF63825">
    <property type="entry name" value="YWTD domain"/>
    <property type="match status" value="1"/>
</dbReference>
<dbReference type="PROSITE" id="PS00022">
    <property type="entry name" value="EGF_1"/>
    <property type="match status" value="1"/>
</dbReference>
<keyword evidence="10" id="KW-1185">Reference proteome</keyword>
<dbReference type="PROSITE" id="PS50041">
    <property type="entry name" value="C_TYPE_LECTIN_2"/>
    <property type="match status" value="1"/>
</dbReference>
<keyword evidence="1 4" id="KW-0732">Signal</keyword>
<dbReference type="InterPro" id="IPR016187">
    <property type="entry name" value="CTDL_fold"/>
</dbReference>
<dbReference type="InterPro" id="IPR036058">
    <property type="entry name" value="Kazal_dom_sf"/>
</dbReference>
<dbReference type="SMART" id="SM00135">
    <property type="entry name" value="LY"/>
    <property type="match status" value="1"/>
</dbReference>
<evidence type="ECO:0000256" key="4">
    <source>
        <dbReference type="SAM" id="SignalP"/>
    </source>
</evidence>
<feature type="domain" description="Kazal-like" evidence="8">
    <location>
        <begin position="258"/>
        <end position="321"/>
    </location>
</feature>
<dbReference type="Proteomes" id="UP000594262">
    <property type="component" value="Unplaced"/>
</dbReference>
<proteinExistence type="predicted"/>
<evidence type="ECO:0000259" key="5">
    <source>
        <dbReference type="PROSITE" id="PS50026"/>
    </source>
</evidence>
<dbReference type="PANTHER" id="PTHR13802">
    <property type="entry name" value="MUCIN 4-RELATED"/>
    <property type="match status" value="1"/>
</dbReference>
<dbReference type="SMART" id="SM00034">
    <property type="entry name" value="CLECT"/>
    <property type="match status" value="1"/>
</dbReference>
<keyword evidence="2 3" id="KW-1015">Disulfide bond</keyword>
<dbReference type="PROSITE" id="PS51220">
    <property type="entry name" value="NIDO"/>
    <property type="match status" value="1"/>
</dbReference>
<keyword evidence="3" id="KW-0245">EGF-like domain</keyword>
<dbReference type="SUPFAM" id="SSF100895">
    <property type="entry name" value="Kazal-type serine protease inhibitors"/>
    <property type="match status" value="2"/>
</dbReference>
<dbReference type="PROSITE" id="PS50026">
    <property type="entry name" value="EGF_3"/>
    <property type="match status" value="1"/>
</dbReference>
<feature type="signal peptide" evidence="4">
    <location>
        <begin position="1"/>
        <end position="23"/>
    </location>
</feature>
<feature type="chain" id="PRO_5029627150" evidence="4">
    <location>
        <begin position="24"/>
        <end position="2099"/>
    </location>
</feature>
<dbReference type="RefSeq" id="XP_066931923.1">
    <property type="nucleotide sequence ID" value="XM_067075822.1"/>
</dbReference>
<dbReference type="InterPro" id="IPR016186">
    <property type="entry name" value="C-type_lectin-like/link_sf"/>
</dbReference>
<dbReference type="CDD" id="cd00037">
    <property type="entry name" value="CLECT"/>
    <property type="match status" value="1"/>
</dbReference>
<feature type="disulfide bond" evidence="3">
    <location>
        <begin position="1923"/>
        <end position="1933"/>
    </location>
</feature>
<dbReference type="InterPro" id="IPR000742">
    <property type="entry name" value="EGF"/>
</dbReference>
<feature type="domain" description="EGF-like" evidence="5">
    <location>
        <begin position="1919"/>
        <end position="1960"/>
    </location>
</feature>
<dbReference type="Gene3D" id="3.10.100.10">
    <property type="entry name" value="Mannose-Binding Protein A, subunit A"/>
    <property type="match status" value="1"/>
</dbReference>
<dbReference type="InterPro" id="IPR018378">
    <property type="entry name" value="C-type_lectin_CS"/>
</dbReference>
<evidence type="ECO:0000259" key="6">
    <source>
        <dbReference type="PROSITE" id="PS50041"/>
    </source>
</evidence>
<dbReference type="GeneID" id="136819589"/>
<dbReference type="InterPro" id="IPR011042">
    <property type="entry name" value="6-blade_b-propeller_TolB-like"/>
</dbReference>
<organism evidence="9 10">
    <name type="scientific">Clytia hemisphaerica</name>
    <dbReference type="NCBI Taxonomy" id="252671"/>
    <lineage>
        <taxon>Eukaryota</taxon>
        <taxon>Metazoa</taxon>
        <taxon>Cnidaria</taxon>
        <taxon>Hydrozoa</taxon>
        <taxon>Hydroidolina</taxon>
        <taxon>Leptothecata</taxon>
        <taxon>Obeliida</taxon>
        <taxon>Clytiidae</taxon>
        <taxon>Clytia</taxon>
    </lineage>
</organism>
<dbReference type="Gene3D" id="2.10.25.10">
    <property type="entry name" value="Laminin"/>
    <property type="match status" value="1"/>
</dbReference>
<evidence type="ECO:0000313" key="10">
    <source>
        <dbReference type="Proteomes" id="UP000594262"/>
    </source>
</evidence>
<accession>A0A7M5WK81</accession>
<dbReference type="Gene3D" id="2.120.10.30">
    <property type="entry name" value="TolB, C-terminal domain"/>
    <property type="match status" value="1"/>
</dbReference>
<reference evidence="9" key="1">
    <citation type="submission" date="2021-01" db="UniProtKB">
        <authorList>
            <consortium name="EnsemblMetazoa"/>
        </authorList>
    </citation>
    <scope>IDENTIFICATION</scope>
</reference>
<dbReference type="OrthoDB" id="5981824at2759"/>
<dbReference type="Pfam" id="PF00059">
    <property type="entry name" value="Lectin_C"/>
    <property type="match status" value="1"/>
</dbReference>
<dbReference type="InterPro" id="IPR057774">
    <property type="entry name" value="D8C_UMOD/GP2/OIT3-like"/>
</dbReference>
<dbReference type="EnsemblMetazoa" id="CLYHEMT006814.1">
    <property type="protein sequence ID" value="CLYHEMP006814.1"/>
    <property type="gene ID" value="CLYHEMG006814"/>
</dbReference>
<evidence type="ECO:0000256" key="3">
    <source>
        <dbReference type="PROSITE-ProRule" id="PRU00076"/>
    </source>
</evidence>
<dbReference type="GO" id="GO:0007160">
    <property type="term" value="P:cell-matrix adhesion"/>
    <property type="evidence" value="ECO:0007669"/>
    <property type="project" value="InterPro"/>
</dbReference>
<dbReference type="PROSITE" id="PS01186">
    <property type="entry name" value="EGF_2"/>
    <property type="match status" value="1"/>
</dbReference>
<dbReference type="PANTHER" id="PTHR13802:SF65">
    <property type="entry name" value="NIDOGEN"/>
    <property type="match status" value="1"/>
</dbReference>
<dbReference type="Pfam" id="PF07648">
    <property type="entry name" value="Kazal_2"/>
    <property type="match status" value="2"/>
</dbReference>
<dbReference type="InterPro" id="IPR002350">
    <property type="entry name" value="Kazal_dom"/>
</dbReference>
<sequence length="2099" mass="235700">MMVNKGVFLLVFHLSLVLWRTSAQQNTLLPYGTENDDVMLTNGDDENVEVELQESFMFWDRNIKTFYISFNGGVMSTQYIRIASSDPWWIFPQYSILPFWEDFIIEPNKGGSVYYNTNVSRNVLDQIENLVKRNSHLGLNGEDEGVGQFEADVRRTLLVTFEKVKHISDTNVANSFQVVLTSNQDASESYIVFLYKHLDAAKVFHPKAGYFINKNNLCKLPGSDELQALSLSCKTNIYQPGVFVVGLTPKSSMLCSKGGVESSCSHCNYDTTIPEETCSSSQNTRLAVCGTNGVTYENICALKKEICKRNGSLAFSKDGSSCNADICPDSEPCSNLNDTFCNKASISDSCQRKCDVCFPEDKGCVAKNGGCEDLCIQNATSPLSRTCKCFNSKLNADGETCETRTAYFSYKNTLATTSGQTRTFPSVTRVLGVDHDADKKNIFWIGVDPTSGTNLNMAPFDDFEKSQIILKTETHFSDLTFDSTTSDIYLTEELEGKVAVIRDIYNRTGNGLKKEELMSGLRQPRAIVFEPCERLLFISDYKFPAIIQFNLTDRSSKRIVTDRLSQPNALALDVDSKKIYWGDSDIDKIERSNYDGTCREVVYFTDWNNDDEDDSHIYSMTYNSNNLYWTDLLENPADGKFHINQVDLQTGVVSSLTVVPDAPRAVGFLKYNKYHCSSKDQSQCSRLSPPSPEPITNEICYEYGDLIGQKLPRGDDVIEGEIKLERNISVLKGNIDKMFVNVNGYITLGGDIEDYELTLPYTEPVLAVSATDYNTEQAGNIYYQVTKSAKVMEKVAKDVNEFYGTHNSFRPDHVVIVTWENVPSVANPNKRNTFQAVIASDSQQTFAIYCYQRLQSEPVIGFYDGDKCTVQWKETDPGKIVARKKMVYNLTPNECNKNLTQKLNGLLPYGEGKGDTKEEIDSISNNITLTLSRQTMFLTQLTNKITITKDGRIYGPITDDEKYVSVYSSNWVKGNVFYRQSTHPQDFNQIISDLTQYVGHQNLKSIQFQVIFIITFEEVSTQQNPSQTNTFQFAHISNDEISYGLFKFQKLLTQSATSGYFDGPCNQAFLPHSTTPKSILLQEESNIQKPGTFTFLLSGSDCDKKSNNFTIIQQKIYFKSIFGSATIDFTHQESASQKSISINDVISGKEPILAIIANQNNTSMKFSYLSLHHSENSHNYTFNMLNIPASTPKTPYLDFGELPMSSLGSNTKCIKHHHFTSKMSGTPVIKVSLHHKDLGSIDSIHLKDVASAWLRNVDQSGFDVCVRKAVSLTGAANFVVSYVAVANTIGDQGFTESKVETVNSLPQTNKEEGGNKHCGIFKYKYTYHTQPLVFVTAEDSTADASSSHQHDASSHLEGTSNYQVHAWVRSVYQDHAVICGRSSSDDSDKIKIHVLITGSFDACSIHKCPENKECRIDSRTNRPSCQCITSCPEESKDRGLFCASNYKSYASSCEMYKDACALYGLDIFENVVKIHDGFCTHLPYYSGSTQLSEVPEMHGAFCQYIALPSSYFNTFSKVNVILTTHWSEQNMTSSHENEASARWSEDVTRQGFRACAMVAGRGASNRAPWVNWVAYQSNELTYSTHHQIEAGDVIMPTWYTGSRCKSIVLKGLKKSSSEQPRIMVSVEHQQPRAFRNAMTAWIEQHARNNGSTEYRICARELQNFDGVHRDIKVNWLAVYNPYPVHISEIGTVDFMASPTTPVNGQYSITARCKAIEYNSGYPSTAHPLIIVSPQNTTSPTLFNTGYSNQDTVAWVEGNNETRMKVCLKSIRSGLQQESYSIAFTVFPRKGLCEKGWYFYEEKCYSTLNAEPQSFGEASRVCENTGSSLVEIESVQENHFVSSIVAENKNIWLGYIDVTIEGDWTWLSKTPNNKYTNWNIGKPSGSTEENCALMLGDGRWDDVSCSVKNLFVCEKDSSELQRACSKYCQNGASCKLLKNDVTGNVNVQCKCAIGFAGEKCEIDLSQHKECTQYQSLENQRWRLVSNDNNNVTKQPDTACDRSLVSQTKWYRFIGASGFRLLDGDTCTNTMNQCGVRYPGWIRGIHPTVYEGVLSMRVHFYSAYCASDQGVVRVRNCGSYFVYNFVKFPYWSCEYGLCTKL</sequence>
<dbReference type="SUPFAM" id="SSF56436">
    <property type="entry name" value="C-type lectin-like"/>
    <property type="match status" value="1"/>
</dbReference>
<evidence type="ECO:0000259" key="8">
    <source>
        <dbReference type="PROSITE" id="PS51465"/>
    </source>
</evidence>
<protein>
    <submittedName>
        <fullName evidence="9">Uncharacterized protein</fullName>
    </submittedName>
</protein>
<dbReference type="CDD" id="cd00104">
    <property type="entry name" value="KAZAL_FS"/>
    <property type="match status" value="1"/>
</dbReference>
<evidence type="ECO:0000313" key="9">
    <source>
        <dbReference type="EnsemblMetazoa" id="CLYHEMP006814.1"/>
    </source>
</evidence>
<dbReference type="SMART" id="SM00181">
    <property type="entry name" value="EGF"/>
    <property type="match status" value="3"/>
</dbReference>
<dbReference type="InterPro" id="IPR001304">
    <property type="entry name" value="C-type_lectin-like"/>
</dbReference>
<name>A0A7M5WK81_9CNID</name>
<evidence type="ECO:0000256" key="1">
    <source>
        <dbReference type="ARBA" id="ARBA00022729"/>
    </source>
</evidence>
<evidence type="ECO:0000256" key="2">
    <source>
        <dbReference type="ARBA" id="ARBA00023157"/>
    </source>
</evidence>
<evidence type="ECO:0000259" key="7">
    <source>
        <dbReference type="PROSITE" id="PS51220"/>
    </source>
</evidence>
<dbReference type="Pfam" id="PF06119">
    <property type="entry name" value="NIDO"/>
    <property type="match status" value="3"/>
</dbReference>